<evidence type="ECO:0000256" key="1">
    <source>
        <dbReference type="SAM" id="Phobius"/>
    </source>
</evidence>
<keyword evidence="1" id="KW-0472">Membrane</keyword>
<protein>
    <submittedName>
        <fullName evidence="2">Uncharacterized protein</fullName>
    </submittedName>
</protein>
<name>A0A8H5CTL6_9AGAR</name>
<dbReference type="OrthoDB" id="2443686at2759"/>
<reference evidence="2 3" key="1">
    <citation type="journal article" date="2020" name="ISME J.">
        <title>Uncovering the hidden diversity of litter-decomposition mechanisms in mushroom-forming fungi.</title>
        <authorList>
            <person name="Floudas D."/>
            <person name="Bentzer J."/>
            <person name="Ahren D."/>
            <person name="Johansson T."/>
            <person name="Persson P."/>
            <person name="Tunlid A."/>
        </authorList>
    </citation>
    <scope>NUCLEOTIDE SEQUENCE [LARGE SCALE GENOMIC DNA]</scope>
    <source>
        <strain evidence="2 3">CBS 406.79</strain>
    </source>
</reference>
<proteinExistence type="predicted"/>
<keyword evidence="1" id="KW-0812">Transmembrane</keyword>
<dbReference type="AlphaFoldDB" id="A0A8H5CTL6"/>
<evidence type="ECO:0000313" key="3">
    <source>
        <dbReference type="Proteomes" id="UP000518752"/>
    </source>
</evidence>
<evidence type="ECO:0000313" key="2">
    <source>
        <dbReference type="EMBL" id="KAF5347690.1"/>
    </source>
</evidence>
<dbReference type="Proteomes" id="UP000518752">
    <property type="component" value="Unassembled WGS sequence"/>
</dbReference>
<keyword evidence="3" id="KW-1185">Reference proteome</keyword>
<keyword evidence="1" id="KW-1133">Transmembrane helix</keyword>
<dbReference type="EMBL" id="JAACJN010000332">
    <property type="protein sequence ID" value="KAF5347690.1"/>
    <property type="molecule type" value="Genomic_DNA"/>
</dbReference>
<feature type="transmembrane region" description="Helical" evidence="1">
    <location>
        <begin position="58"/>
        <end position="77"/>
    </location>
</feature>
<organism evidence="2 3">
    <name type="scientific">Collybiopsis confluens</name>
    <dbReference type="NCBI Taxonomy" id="2823264"/>
    <lineage>
        <taxon>Eukaryota</taxon>
        <taxon>Fungi</taxon>
        <taxon>Dikarya</taxon>
        <taxon>Basidiomycota</taxon>
        <taxon>Agaricomycotina</taxon>
        <taxon>Agaricomycetes</taxon>
        <taxon>Agaricomycetidae</taxon>
        <taxon>Agaricales</taxon>
        <taxon>Marasmiineae</taxon>
        <taxon>Omphalotaceae</taxon>
        <taxon>Collybiopsis</taxon>
    </lineage>
</organism>
<sequence>MPDHYIDVLCRRQGRKAWLQSGLSEPWPGHKEYKRLLRTQATVRFQLSIIRTRNRMKLFTILATSFAAVLLATPTFAESDSAFGTGVKDGLFCGDGKFNCLKGYIYQCGGGGTLACYYGPRDDCPK</sequence>
<comment type="caution">
    <text evidence="2">The sequence shown here is derived from an EMBL/GenBank/DDBJ whole genome shotgun (WGS) entry which is preliminary data.</text>
</comment>
<accession>A0A8H5CTL6</accession>
<gene>
    <name evidence="2" type="ORF">D9757_014420</name>
</gene>